<dbReference type="Proteomes" id="UP001320148">
    <property type="component" value="Chromosome"/>
</dbReference>
<gene>
    <name evidence="2" type="ORF">DSLASN_23940</name>
</gene>
<organism evidence="2 3">
    <name type="scientific">Desulfoluna limicola</name>
    <dbReference type="NCBI Taxonomy" id="2810562"/>
    <lineage>
        <taxon>Bacteria</taxon>
        <taxon>Pseudomonadati</taxon>
        <taxon>Thermodesulfobacteriota</taxon>
        <taxon>Desulfobacteria</taxon>
        <taxon>Desulfobacterales</taxon>
        <taxon>Desulfolunaceae</taxon>
        <taxon>Desulfoluna</taxon>
    </lineage>
</organism>
<sequence>MMQCQSFTHLPSPVRTLWMGFRNRSARYTSADEIPTLATNLPAFAIDEKHLGRYKSLCGLSGKGVPPFYPLTLAYPMSLRLLSQRAVPFSMFRMLNRKITVSQLQPLPPGEPFDIHSAIASHTVKERGIDLHVTTNLSLDDTSFWNCTNTFFFKGAGLKENGMPKVEAGSKSVPSGLEGRTSNDKHLAAKDTRSTSWFLPHGNGFRFARVCGDSNGIHFSHRYARMLGFEGAFAQPMLVMDKCLEKAGWRTMKEGFSSTIRLKGQLYYGRDLTLTYDDTAEGKFFDLFCEGNERPSISGVLKTI</sequence>
<dbReference type="PANTHER" id="PTHR43841:SF3">
    <property type="entry name" value="(3R)-HYDROXYACYL-ACP DEHYDRATASE SUBUNIT HADB"/>
    <property type="match status" value="1"/>
</dbReference>
<dbReference type="InterPro" id="IPR029069">
    <property type="entry name" value="HotDog_dom_sf"/>
</dbReference>
<dbReference type="PANTHER" id="PTHR43841">
    <property type="entry name" value="3-HYDROXYACYL-THIOESTER DEHYDRATASE HTDX-RELATED"/>
    <property type="match status" value="1"/>
</dbReference>
<evidence type="ECO:0000313" key="2">
    <source>
        <dbReference type="EMBL" id="BCS96762.1"/>
    </source>
</evidence>
<feature type="region of interest" description="Disordered" evidence="1">
    <location>
        <begin position="165"/>
        <end position="184"/>
    </location>
</feature>
<evidence type="ECO:0000313" key="3">
    <source>
        <dbReference type="Proteomes" id="UP001320148"/>
    </source>
</evidence>
<name>A0ABM7PGS9_9BACT</name>
<keyword evidence="3" id="KW-1185">Reference proteome</keyword>
<dbReference type="Gene3D" id="3.10.129.10">
    <property type="entry name" value="Hotdog Thioesterase"/>
    <property type="match status" value="1"/>
</dbReference>
<dbReference type="EMBL" id="AP024488">
    <property type="protein sequence ID" value="BCS96762.1"/>
    <property type="molecule type" value="Genomic_DNA"/>
</dbReference>
<evidence type="ECO:0008006" key="4">
    <source>
        <dbReference type="Google" id="ProtNLM"/>
    </source>
</evidence>
<protein>
    <recommendedName>
        <fullName evidence="4">MaoC-like domain-containing protein</fullName>
    </recommendedName>
</protein>
<dbReference type="RefSeq" id="WP_236893047.1">
    <property type="nucleotide sequence ID" value="NZ_AP024488.1"/>
</dbReference>
<evidence type="ECO:0000256" key="1">
    <source>
        <dbReference type="SAM" id="MobiDB-lite"/>
    </source>
</evidence>
<dbReference type="SUPFAM" id="SSF54637">
    <property type="entry name" value="Thioesterase/thiol ester dehydrase-isomerase"/>
    <property type="match status" value="1"/>
</dbReference>
<proteinExistence type="predicted"/>
<reference evidence="2 3" key="1">
    <citation type="submission" date="2021-02" db="EMBL/GenBank/DDBJ databases">
        <title>Complete genome of Desulfoluna sp. strain ASN36.</title>
        <authorList>
            <person name="Takahashi A."/>
            <person name="Kojima H."/>
            <person name="Fukui M."/>
        </authorList>
    </citation>
    <scope>NUCLEOTIDE SEQUENCE [LARGE SCALE GENOMIC DNA]</scope>
    <source>
        <strain evidence="2 3">ASN36</strain>
    </source>
</reference>
<accession>A0ABM7PGS9</accession>